<evidence type="ECO:0000313" key="3">
    <source>
        <dbReference type="Proteomes" id="UP000321085"/>
    </source>
</evidence>
<name>A0A512BV20_9HYPH</name>
<dbReference type="Proteomes" id="UP000321085">
    <property type="component" value="Unassembled WGS sequence"/>
</dbReference>
<feature type="region of interest" description="Disordered" evidence="1">
    <location>
        <begin position="1"/>
        <end position="68"/>
    </location>
</feature>
<gene>
    <name evidence="2" type="ORF">MAE02_35040</name>
</gene>
<evidence type="ECO:0000256" key="1">
    <source>
        <dbReference type="SAM" id="MobiDB-lite"/>
    </source>
</evidence>
<organism evidence="2 3">
    <name type="scientific">Microvirga aerophila</name>
    <dbReference type="NCBI Taxonomy" id="670291"/>
    <lineage>
        <taxon>Bacteria</taxon>
        <taxon>Pseudomonadati</taxon>
        <taxon>Pseudomonadota</taxon>
        <taxon>Alphaproteobacteria</taxon>
        <taxon>Hyphomicrobiales</taxon>
        <taxon>Methylobacteriaceae</taxon>
        <taxon>Microvirga</taxon>
    </lineage>
</organism>
<protein>
    <submittedName>
        <fullName evidence="2">Uncharacterized protein</fullName>
    </submittedName>
</protein>
<evidence type="ECO:0000313" key="2">
    <source>
        <dbReference type="EMBL" id="GEO15808.1"/>
    </source>
</evidence>
<dbReference type="EMBL" id="BJYU01000048">
    <property type="protein sequence ID" value="GEO15808.1"/>
    <property type="molecule type" value="Genomic_DNA"/>
</dbReference>
<proteinExistence type="predicted"/>
<dbReference type="AlphaFoldDB" id="A0A512BV20"/>
<keyword evidence="3" id="KW-1185">Reference proteome</keyword>
<sequence length="99" mass="11202">MERQHPIVAQEGFALENDDKRQQKEREGDYPEKRCGGDIRRNKGRDGDKQRTWHESEGRPCRSIAPTGDGGFVVSRLKNGGGWRNATDKACCNGHSYNQ</sequence>
<reference evidence="2 3" key="1">
    <citation type="submission" date="2019-07" db="EMBL/GenBank/DDBJ databases">
        <title>Whole genome shotgun sequence of Microvirga aerophila NBRC 106136.</title>
        <authorList>
            <person name="Hosoyama A."/>
            <person name="Uohara A."/>
            <person name="Ohji S."/>
            <person name="Ichikawa N."/>
        </authorList>
    </citation>
    <scope>NUCLEOTIDE SEQUENCE [LARGE SCALE GENOMIC DNA]</scope>
    <source>
        <strain evidence="2 3">NBRC 106136</strain>
    </source>
</reference>
<accession>A0A512BV20</accession>
<feature type="compositionally biased region" description="Basic and acidic residues" evidence="1">
    <location>
        <begin position="17"/>
        <end position="60"/>
    </location>
</feature>
<comment type="caution">
    <text evidence="2">The sequence shown here is derived from an EMBL/GenBank/DDBJ whole genome shotgun (WGS) entry which is preliminary data.</text>
</comment>